<dbReference type="Proteomes" id="UP000656813">
    <property type="component" value="Unassembled WGS sequence"/>
</dbReference>
<dbReference type="SMART" id="SM00393">
    <property type="entry name" value="R3H"/>
    <property type="match status" value="1"/>
</dbReference>
<evidence type="ECO:0000256" key="5">
    <source>
        <dbReference type="ARBA" id="ARBA00023316"/>
    </source>
</evidence>
<dbReference type="InterPro" id="IPR032782">
    <property type="entry name" value="KhpB_N"/>
</dbReference>
<dbReference type="GO" id="GO:0003723">
    <property type="term" value="F:RNA binding"/>
    <property type="evidence" value="ECO:0007669"/>
    <property type="project" value="UniProtKB-UniRule"/>
</dbReference>
<dbReference type="InterPro" id="IPR034079">
    <property type="entry name" value="R3H_KhpB"/>
</dbReference>
<proteinExistence type="inferred from homology"/>
<dbReference type="Pfam" id="PF13083">
    <property type="entry name" value="KH_KhpA-B"/>
    <property type="match status" value="1"/>
</dbReference>
<reference evidence="8" key="2">
    <citation type="submission" date="2020-09" db="EMBL/GenBank/DDBJ databases">
        <authorList>
            <person name="Sun Q."/>
            <person name="Zhou Y."/>
        </authorList>
    </citation>
    <scope>NUCLEOTIDE SEQUENCE</scope>
    <source>
        <strain evidence="8">CGMCC 1.12777</strain>
    </source>
</reference>
<dbReference type="NCBIfam" id="NF041568">
    <property type="entry name" value="Jag_EloR"/>
    <property type="match status" value="1"/>
</dbReference>
<dbReference type="CDD" id="cd02414">
    <property type="entry name" value="KH-II_Jag"/>
    <property type="match status" value="1"/>
</dbReference>
<gene>
    <name evidence="6" type="primary">khpB</name>
    <name evidence="6" type="synonym">eloR</name>
    <name evidence="8" type="ORF">GCM10007096_16510</name>
</gene>
<dbReference type="SMART" id="SM01245">
    <property type="entry name" value="Jag_N"/>
    <property type="match status" value="1"/>
</dbReference>
<evidence type="ECO:0000256" key="1">
    <source>
        <dbReference type="ARBA" id="ARBA00022490"/>
    </source>
</evidence>
<feature type="region of interest" description="Jag_N domain" evidence="6">
    <location>
        <begin position="5"/>
        <end position="55"/>
    </location>
</feature>
<comment type="subunit">
    <text evidence="6">Forms a complex with KhpA.</text>
</comment>
<dbReference type="InterPro" id="IPR038008">
    <property type="entry name" value="Jag_KH"/>
</dbReference>
<dbReference type="GO" id="GO:0008360">
    <property type="term" value="P:regulation of cell shape"/>
    <property type="evidence" value="ECO:0007669"/>
    <property type="project" value="UniProtKB-KW"/>
</dbReference>
<dbReference type="GO" id="GO:0071555">
    <property type="term" value="P:cell wall organization"/>
    <property type="evidence" value="ECO:0007669"/>
    <property type="project" value="UniProtKB-KW"/>
</dbReference>
<organism evidence="8 9">
    <name type="scientific">Pullulanibacillus pueri</name>
    <dbReference type="NCBI Taxonomy" id="1437324"/>
    <lineage>
        <taxon>Bacteria</taxon>
        <taxon>Bacillati</taxon>
        <taxon>Bacillota</taxon>
        <taxon>Bacilli</taxon>
        <taxon>Bacillales</taxon>
        <taxon>Sporolactobacillaceae</taxon>
        <taxon>Pullulanibacillus</taxon>
    </lineage>
</organism>
<comment type="similarity">
    <text evidence="6">Belongs to the KhpB RNA-binding protein family.</text>
</comment>
<dbReference type="Pfam" id="PF01424">
    <property type="entry name" value="R3H"/>
    <property type="match status" value="1"/>
</dbReference>
<comment type="caution">
    <text evidence="8">The sequence shown here is derived from an EMBL/GenBank/DDBJ whole genome shotgun (WGS) entry which is preliminary data.</text>
</comment>
<dbReference type="Gene3D" id="3.30.300.20">
    <property type="match status" value="1"/>
</dbReference>
<evidence type="ECO:0000256" key="4">
    <source>
        <dbReference type="ARBA" id="ARBA00023186"/>
    </source>
</evidence>
<dbReference type="AlphaFoldDB" id="A0A8J2ZVX3"/>
<keyword evidence="9" id="KW-1185">Reference proteome</keyword>
<dbReference type="InterPro" id="IPR036867">
    <property type="entry name" value="R3H_dom_sf"/>
</dbReference>
<dbReference type="GO" id="GO:0005737">
    <property type="term" value="C:cytoplasm"/>
    <property type="evidence" value="ECO:0007669"/>
    <property type="project" value="UniProtKB-SubCell"/>
</dbReference>
<dbReference type="InterPro" id="IPR015946">
    <property type="entry name" value="KH_dom-like_a/b"/>
</dbReference>
<dbReference type="PANTHER" id="PTHR35800">
    <property type="entry name" value="PROTEIN JAG"/>
    <property type="match status" value="1"/>
</dbReference>
<dbReference type="SUPFAM" id="SSF82708">
    <property type="entry name" value="R3H domain"/>
    <property type="match status" value="1"/>
</dbReference>
<dbReference type="CDD" id="cd02644">
    <property type="entry name" value="R3H_jag"/>
    <property type="match status" value="1"/>
</dbReference>
<keyword evidence="2 6" id="KW-0694">RNA-binding</keyword>
<accession>A0A8J2ZVX3</accession>
<dbReference type="PANTHER" id="PTHR35800:SF1">
    <property type="entry name" value="RNA-BINDING PROTEIN KHPB"/>
    <property type="match status" value="1"/>
</dbReference>
<keyword evidence="3 6" id="KW-0133">Cell shape</keyword>
<keyword evidence="1 6" id="KW-0963">Cytoplasm</keyword>
<dbReference type="PROSITE" id="PS51061">
    <property type="entry name" value="R3H"/>
    <property type="match status" value="1"/>
</dbReference>
<evidence type="ECO:0000313" key="9">
    <source>
        <dbReference type="Proteomes" id="UP000656813"/>
    </source>
</evidence>
<reference evidence="8" key="1">
    <citation type="journal article" date="2014" name="Int. J. Syst. Evol. Microbiol.">
        <title>Complete genome sequence of Corynebacterium casei LMG S-19264T (=DSM 44701T), isolated from a smear-ripened cheese.</title>
        <authorList>
            <consortium name="US DOE Joint Genome Institute (JGI-PGF)"/>
            <person name="Walter F."/>
            <person name="Albersmeier A."/>
            <person name="Kalinowski J."/>
            <person name="Ruckert C."/>
        </authorList>
    </citation>
    <scope>NUCLEOTIDE SEQUENCE</scope>
    <source>
        <strain evidence="8">CGMCC 1.12777</strain>
    </source>
</reference>
<sequence>MMDVTVSGKSIQEALTSALSTLNTSEDKVHVEVLEAPKKGFLGLIGSKPATIKVSLIEPPSTVEQEESHPEELTEAVDIASVDPIDPIEKASDYLKNVIEKMGIAIEIKATKVDSRNYEIELIGDKMGILIGKRGQTLNSFQYLANMVANHHSKNNIRILLDAENYRERRKESLTGLAQRNAEKVKRTGRKVVLEPMPSYERKVIHTALQGNPLIQTTSEGVEPHRYVVISTKNEK</sequence>
<dbReference type="EMBL" id="BMFV01000010">
    <property type="protein sequence ID" value="GGH80306.1"/>
    <property type="molecule type" value="Genomic_DNA"/>
</dbReference>
<dbReference type="HAMAP" id="MF_00867">
    <property type="entry name" value="KhpB"/>
    <property type="match status" value="1"/>
</dbReference>
<keyword evidence="4 6" id="KW-0143">Chaperone</keyword>
<dbReference type="InterPro" id="IPR038247">
    <property type="entry name" value="Jag_N_dom_sf"/>
</dbReference>
<dbReference type="Gene3D" id="3.30.1370.50">
    <property type="entry name" value="R3H-like domain"/>
    <property type="match status" value="1"/>
</dbReference>
<dbReference type="GO" id="GO:0009252">
    <property type="term" value="P:peptidoglycan biosynthetic process"/>
    <property type="evidence" value="ECO:0007669"/>
    <property type="project" value="UniProtKB-UniRule"/>
</dbReference>
<feature type="domain" description="R3H" evidence="7">
    <location>
        <begin position="168"/>
        <end position="234"/>
    </location>
</feature>
<protein>
    <recommendedName>
        <fullName evidence="6">RNA-binding protein KhpB</fullName>
    </recommendedName>
    <alternativeName>
        <fullName evidence="6">RNA-binding protein EloR</fullName>
    </alternativeName>
</protein>
<keyword evidence="5 6" id="KW-0961">Cell wall biogenesis/degradation</keyword>
<evidence type="ECO:0000256" key="3">
    <source>
        <dbReference type="ARBA" id="ARBA00022960"/>
    </source>
</evidence>
<evidence type="ECO:0000313" key="8">
    <source>
        <dbReference type="EMBL" id="GGH80306.1"/>
    </source>
</evidence>
<dbReference type="InterPro" id="IPR001374">
    <property type="entry name" value="R3H_dom"/>
</dbReference>
<comment type="function">
    <text evidence="6">A probable RNA chaperone. Forms a complex with KhpA which binds to cellular RNA and controls its expression. Plays a role in peptidoglycan (PG) homeostasis and cell length regulation.</text>
</comment>
<evidence type="ECO:0000259" key="7">
    <source>
        <dbReference type="PROSITE" id="PS51061"/>
    </source>
</evidence>
<dbReference type="RefSeq" id="WP_188496929.1">
    <property type="nucleotide sequence ID" value="NZ_BMFV01000010.1"/>
</dbReference>
<dbReference type="Pfam" id="PF14804">
    <property type="entry name" value="Jag_N"/>
    <property type="match status" value="1"/>
</dbReference>
<dbReference type="Gene3D" id="3.30.30.80">
    <property type="entry name" value="probable RNA-binding protein from clostridium symbiosum atcc 14940"/>
    <property type="match status" value="1"/>
</dbReference>
<comment type="domain">
    <text evidence="6">Has an N-terminal Jag-N domain and 2 RNA-binding domains (KH and R3H).</text>
</comment>
<evidence type="ECO:0000256" key="6">
    <source>
        <dbReference type="HAMAP-Rule" id="MF_00867"/>
    </source>
</evidence>
<comment type="subcellular location">
    <subcellularLocation>
        <location evidence="6">Cytoplasm</location>
    </subcellularLocation>
</comment>
<dbReference type="InterPro" id="IPR039247">
    <property type="entry name" value="KhpB"/>
</dbReference>
<name>A0A8J2ZVX3_9BACL</name>
<evidence type="ECO:0000256" key="2">
    <source>
        <dbReference type="ARBA" id="ARBA00022884"/>
    </source>
</evidence>